<comment type="caution">
    <text evidence="1">The sequence shown here is derived from an EMBL/GenBank/DDBJ whole genome shotgun (WGS) entry which is preliminary data.</text>
</comment>
<accession>A0ABD6BYD1</accession>
<name>A0ABD6BYD1_9EURY</name>
<dbReference type="RefSeq" id="WP_256397113.1">
    <property type="nucleotide sequence ID" value="NZ_JANHDL010000004.1"/>
</dbReference>
<proteinExistence type="predicted"/>
<protein>
    <submittedName>
        <fullName evidence="1">Uncharacterized protein</fullName>
    </submittedName>
</protein>
<dbReference type="AlphaFoldDB" id="A0ABD6BYD1"/>
<organism evidence="1 2">
    <name type="scientific">Halorubrum laminariae</name>
    <dbReference type="NCBI Taxonomy" id="1433523"/>
    <lineage>
        <taxon>Archaea</taxon>
        <taxon>Methanobacteriati</taxon>
        <taxon>Methanobacteriota</taxon>
        <taxon>Stenosarchaea group</taxon>
        <taxon>Halobacteria</taxon>
        <taxon>Halobacteriales</taxon>
        <taxon>Haloferacaceae</taxon>
        <taxon>Halorubrum</taxon>
    </lineage>
</organism>
<dbReference type="EMBL" id="JBHUDB010000002">
    <property type="protein sequence ID" value="MFD1570076.1"/>
    <property type="molecule type" value="Genomic_DNA"/>
</dbReference>
<reference evidence="1 2" key="1">
    <citation type="journal article" date="2019" name="Int. J. Syst. Evol. Microbiol.">
        <title>The Global Catalogue of Microorganisms (GCM) 10K type strain sequencing project: providing services to taxonomists for standard genome sequencing and annotation.</title>
        <authorList>
            <consortium name="The Broad Institute Genomics Platform"/>
            <consortium name="The Broad Institute Genome Sequencing Center for Infectious Disease"/>
            <person name="Wu L."/>
            <person name="Ma J."/>
        </authorList>
    </citation>
    <scope>NUCLEOTIDE SEQUENCE [LARGE SCALE GENOMIC DNA]</scope>
    <source>
        <strain evidence="1 2">CGMCC 1.12689</strain>
    </source>
</reference>
<gene>
    <name evidence="1" type="ORF">ACFR9T_05680</name>
</gene>
<dbReference type="Proteomes" id="UP001597185">
    <property type="component" value="Unassembled WGS sequence"/>
</dbReference>
<sequence>MSESSTTIGDFELAGVPTSVEQISESASAHVLEAFTALSSWGTAVTINEMDEPLLVGAKTDGHTESYRLYHGPSADHGLQFAGVLAHSHSYSDDIPDRVGFVPAGDGPDEPTEVAPVETLDVTDHDRTDRLDKLLPYIRTEITDSDWVNGRGDTTYPEWGQAVRRMAEFMRDDLDTELAFDRQLLRLPRVEHALGRYPIDAGGILTQFSNTIDQKSKLDHHNVSPEAFRELLFAFATHHDITGEGE</sequence>
<evidence type="ECO:0000313" key="2">
    <source>
        <dbReference type="Proteomes" id="UP001597185"/>
    </source>
</evidence>
<keyword evidence="2" id="KW-1185">Reference proteome</keyword>
<evidence type="ECO:0000313" key="1">
    <source>
        <dbReference type="EMBL" id="MFD1570076.1"/>
    </source>
</evidence>